<dbReference type="Pfam" id="PF05199">
    <property type="entry name" value="GMC_oxred_C"/>
    <property type="match status" value="1"/>
</dbReference>
<evidence type="ECO:0000313" key="9">
    <source>
        <dbReference type="EMBL" id="ODM93031.1"/>
    </source>
</evidence>
<feature type="region of interest" description="Disordered" evidence="6">
    <location>
        <begin position="740"/>
        <end position="771"/>
    </location>
</feature>
<dbReference type="Gene3D" id="3.30.560.10">
    <property type="entry name" value="Glucose Oxidase, domain 3"/>
    <property type="match status" value="1"/>
</dbReference>
<dbReference type="STRING" id="48709.A0A1D2MJE1"/>
<dbReference type="GO" id="GO:0016614">
    <property type="term" value="F:oxidoreductase activity, acting on CH-OH group of donors"/>
    <property type="evidence" value="ECO:0007669"/>
    <property type="project" value="InterPro"/>
</dbReference>
<protein>
    <submittedName>
        <fullName evidence="9">Glucose dehydrogenase [FAD, quinone]</fullName>
    </submittedName>
</protein>
<comment type="similarity">
    <text evidence="2 5">Belongs to the GMC oxidoreductase family.</text>
</comment>
<proteinExistence type="inferred from homology"/>
<feature type="region of interest" description="Disordered" evidence="6">
    <location>
        <begin position="848"/>
        <end position="890"/>
    </location>
</feature>
<feature type="compositionally biased region" description="Polar residues" evidence="6">
    <location>
        <begin position="640"/>
        <end position="652"/>
    </location>
</feature>
<evidence type="ECO:0000256" key="3">
    <source>
        <dbReference type="ARBA" id="ARBA00022630"/>
    </source>
</evidence>
<dbReference type="InterPro" id="IPR036188">
    <property type="entry name" value="FAD/NAD-bd_sf"/>
</dbReference>
<comment type="caution">
    <text evidence="9">The sequence shown here is derived from an EMBL/GenBank/DDBJ whole genome shotgun (WGS) entry which is preliminary data.</text>
</comment>
<evidence type="ECO:0000256" key="6">
    <source>
        <dbReference type="SAM" id="MobiDB-lite"/>
    </source>
</evidence>
<feature type="compositionally biased region" description="Low complexity" evidence="6">
    <location>
        <begin position="788"/>
        <end position="806"/>
    </location>
</feature>
<dbReference type="SUPFAM" id="SSF54373">
    <property type="entry name" value="FAD-linked reductases, C-terminal domain"/>
    <property type="match status" value="1"/>
</dbReference>
<feature type="domain" description="Glucose-methanol-choline oxidoreductase N-terminal" evidence="7">
    <location>
        <begin position="94"/>
        <end position="117"/>
    </location>
</feature>
<feature type="compositionally biased region" description="Acidic residues" evidence="6">
    <location>
        <begin position="920"/>
        <end position="938"/>
    </location>
</feature>
<evidence type="ECO:0000313" key="10">
    <source>
        <dbReference type="Proteomes" id="UP000094527"/>
    </source>
</evidence>
<dbReference type="EMBL" id="LJIJ01001093">
    <property type="protein sequence ID" value="ODM93031.1"/>
    <property type="molecule type" value="Genomic_DNA"/>
</dbReference>
<feature type="non-terminal residue" evidence="9">
    <location>
        <position position="1087"/>
    </location>
</feature>
<evidence type="ECO:0000256" key="5">
    <source>
        <dbReference type="RuleBase" id="RU003968"/>
    </source>
</evidence>
<keyword evidence="4 5" id="KW-0274">FAD</keyword>
<evidence type="ECO:0000256" key="4">
    <source>
        <dbReference type="ARBA" id="ARBA00022827"/>
    </source>
</evidence>
<comment type="cofactor">
    <cofactor evidence="1">
        <name>FAD</name>
        <dbReference type="ChEBI" id="CHEBI:57692"/>
    </cofactor>
</comment>
<evidence type="ECO:0000256" key="2">
    <source>
        <dbReference type="ARBA" id="ARBA00010790"/>
    </source>
</evidence>
<feature type="compositionally biased region" description="Low complexity" evidence="6">
    <location>
        <begin position="881"/>
        <end position="890"/>
    </location>
</feature>
<dbReference type="AlphaFoldDB" id="A0A1D2MJE1"/>
<keyword evidence="3 5" id="KW-0285">Flavoprotein</keyword>
<dbReference type="InterPro" id="IPR012132">
    <property type="entry name" value="GMC_OxRdtase"/>
</dbReference>
<feature type="compositionally biased region" description="Polar residues" evidence="6">
    <location>
        <begin position="615"/>
        <end position="624"/>
    </location>
</feature>
<feature type="region of interest" description="Disordered" evidence="6">
    <location>
        <begin position="909"/>
        <end position="946"/>
    </location>
</feature>
<organism evidence="9 10">
    <name type="scientific">Orchesella cincta</name>
    <name type="common">Springtail</name>
    <name type="synonym">Podura cincta</name>
    <dbReference type="NCBI Taxonomy" id="48709"/>
    <lineage>
        <taxon>Eukaryota</taxon>
        <taxon>Metazoa</taxon>
        <taxon>Ecdysozoa</taxon>
        <taxon>Arthropoda</taxon>
        <taxon>Hexapoda</taxon>
        <taxon>Collembola</taxon>
        <taxon>Entomobryomorpha</taxon>
        <taxon>Entomobryoidea</taxon>
        <taxon>Orchesellidae</taxon>
        <taxon>Orchesellinae</taxon>
        <taxon>Orchesella</taxon>
    </lineage>
</organism>
<evidence type="ECO:0000259" key="7">
    <source>
        <dbReference type="PROSITE" id="PS00623"/>
    </source>
</evidence>
<dbReference type="SUPFAM" id="SSF51905">
    <property type="entry name" value="FAD/NAD(P)-binding domain"/>
    <property type="match status" value="1"/>
</dbReference>
<dbReference type="Gene3D" id="3.50.50.60">
    <property type="entry name" value="FAD/NAD(P)-binding domain"/>
    <property type="match status" value="1"/>
</dbReference>
<dbReference type="PANTHER" id="PTHR11552">
    <property type="entry name" value="GLUCOSE-METHANOL-CHOLINE GMC OXIDOREDUCTASE"/>
    <property type="match status" value="1"/>
</dbReference>
<dbReference type="GO" id="GO:0050660">
    <property type="term" value="F:flavin adenine dinucleotide binding"/>
    <property type="evidence" value="ECO:0007669"/>
    <property type="project" value="InterPro"/>
</dbReference>
<dbReference type="InterPro" id="IPR007867">
    <property type="entry name" value="GMC_OxRtase_C"/>
</dbReference>
<dbReference type="PANTHER" id="PTHR11552:SF147">
    <property type="entry name" value="CHOLINE DEHYDROGENASE, MITOCHONDRIAL"/>
    <property type="match status" value="1"/>
</dbReference>
<sequence>MRDRFQSKLQNDTDTFDFIVVGCGSAGSVIANRLSQYYSVLLLEAGSEPHPFQAVPGLAFFMPNHPEIDWMHRSVPQKRAFGNSLKREASLSVGKGLGGSGNLNFLNYLRGSPLDYENWRNISGDKSWGYREMRKYFQLVEDYSKDTTQNMNGTLKIDIPDFVGLSEEFITAGQELGFKHVDLNDNFVEGFDVNYFPIHNGVRQAPYQSYLKTARNRKSLTIRKFAHVNRILFRDDDTNQVTGVEYERHGELKVVKATKEVILSAGALSTPKILLLSGIGPAQHLQDVGIPLRLDLPVGKNLQDHFSTLVGPFFINESRSLLIGKDIDTRAFLEWGLNGKGPLTSSFYQASALIQSSFAKTRAEDKDWPDIHLQLSSIGIHKTYAQDLAHAYNLQENLLSQYYGHAGGKQGFSISVSNGRPVARGEVLLSGRDPKDKLMINPKYLEDSYGLDVNIMRDGIQTALKLAENSTAFQKLGARFTDKRLPGCEHVKFRSDAYWECYIRQFSLSMQAFCGTAAMGKSTSKFAVVDPELKVIGAKGLRVIDASIMPSIVVGSPQAAVLAIGEKGAESILQYWRQFDVPSKVNQDLKQRGVGEFEGKDTPDSFSGFAFIGKATNNGKQQGSRSERPRQKLLKQKQKINNPVSVNPKNLRSTPPPSTTTTTTTTTAPVQKSDFEQAETRFSHNLNTIMEFLRNSRAINEAIDDETYNDLVQNFGDRIVEIMKRNKTDIFFIPVTTTTTTSTTTSRPVETTKSSKTVTTKRPSVAPVSKNNNFGGAITSFQKFNLGKPASSPSSSKSQSKTHSPSQFPTTLKPRSPSPSKVTTIATRLSTYFLSNTVTPKVKVTTTVPKKVQQPSTLPSFGGKGTPSPKYSPLVSSHKSTPTPKKLGITTITTKTPSSTIKTSTARITTTSELPGTTFDPEEFEEVEVEDPTDETPLEESPAEKKPTKVVELILNHDLSINQTLEVESSSSNKKDNRKLIEYKTEELRPFPEYPPYKIFPVPGREFLSSGLVSQNLPPLILSQSSSSGFSGGGGLTPPPEVISSRDITDSLQLPIPQFQQAQIIPPPKLPPIIDDNVPIQTAKTIM</sequence>
<gene>
    <name evidence="9" type="ORF">Ocin01_13651</name>
</gene>
<feature type="region of interest" description="Disordered" evidence="6">
    <location>
        <begin position="608"/>
        <end position="675"/>
    </location>
</feature>
<dbReference type="Proteomes" id="UP000094527">
    <property type="component" value="Unassembled WGS sequence"/>
</dbReference>
<feature type="domain" description="Glucose-methanol-choline oxidoreductase N-terminal" evidence="8">
    <location>
        <begin position="266"/>
        <end position="280"/>
    </location>
</feature>
<name>A0A1D2MJE1_ORCCI</name>
<evidence type="ECO:0000259" key="8">
    <source>
        <dbReference type="PROSITE" id="PS00624"/>
    </source>
</evidence>
<feature type="compositionally biased region" description="Low complexity" evidence="6">
    <location>
        <begin position="740"/>
        <end position="765"/>
    </location>
</feature>
<evidence type="ECO:0000256" key="1">
    <source>
        <dbReference type="ARBA" id="ARBA00001974"/>
    </source>
</evidence>
<feature type="region of interest" description="Disordered" evidence="6">
    <location>
        <begin position="785"/>
        <end position="822"/>
    </location>
</feature>
<dbReference type="PROSITE" id="PS00624">
    <property type="entry name" value="GMC_OXRED_2"/>
    <property type="match status" value="1"/>
</dbReference>
<dbReference type="PROSITE" id="PS00623">
    <property type="entry name" value="GMC_OXRED_1"/>
    <property type="match status" value="1"/>
</dbReference>
<keyword evidence="10" id="KW-1185">Reference proteome</keyword>
<dbReference type="Pfam" id="PF00732">
    <property type="entry name" value="GMC_oxred_N"/>
    <property type="match status" value="1"/>
</dbReference>
<dbReference type="OrthoDB" id="269227at2759"/>
<reference evidence="9 10" key="1">
    <citation type="journal article" date="2016" name="Genome Biol. Evol.">
        <title>Gene Family Evolution Reflects Adaptation to Soil Environmental Stressors in the Genome of the Collembolan Orchesella cincta.</title>
        <authorList>
            <person name="Faddeeva-Vakhrusheva A."/>
            <person name="Derks M.F."/>
            <person name="Anvar S.Y."/>
            <person name="Agamennone V."/>
            <person name="Suring W."/>
            <person name="Smit S."/>
            <person name="van Straalen N.M."/>
            <person name="Roelofs D."/>
        </authorList>
    </citation>
    <scope>NUCLEOTIDE SEQUENCE [LARGE SCALE GENOMIC DNA]</scope>
    <source>
        <tissue evidence="9">Mixed pool</tissue>
    </source>
</reference>
<dbReference type="InterPro" id="IPR000172">
    <property type="entry name" value="GMC_OxRdtase_N"/>
</dbReference>
<accession>A0A1D2MJE1</accession>